<organism evidence="2 3">
    <name type="scientific">Desulfatibacillum aliphaticivorans</name>
    <dbReference type="NCBI Taxonomy" id="218208"/>
    <lineage>
        <taxon>Bacteria</taxon>
        <taxon>Pseudomonadati</taxon>
        <taxon>Thermodesulfobacteriota</taxon>
        <taxon>Desulfobacteria</taxon>
        <taxon>Desulfobacterales</taxon>
        <taxon>Desulfatibacillaceae</taxon>
        <taxon>Desulfatibacillum</taxon>
    </lineage>
</organism>
<keyword evidence="3" id="KW-1185">Reference proteome</keyword>
<reference evidence="2 3" key="1">
    <citation type="journal article" date="2012" name="Environ. Microbiol.">
        <title>The genome sequence of Desulfatibacillum alkenivorans AK-01: a blueprint for anaerobic alkane oxidation.</title>
        <authorList>
            <person name="Callaghan A.V."/>
            <person name="Morris B.E."/>
            <person name="Pereira I.A."/>
            <person name="McInerney M.J."/>
            <person name="Austin R.N."/>
            <person name="Groves J.T."/>
            <person name="Kukor J.J."/>
            <person name="Suflita J.M."/>
            <person name="Young L.Y."/>
            <person name="Zylstra G.J."/>
            <person name="Wawrik B."/>
        </authorList>
    </citation>
    <scope>NUCLEOTIDE SEQUENCE [LARGE SCALE GENOMIC DNA]</scope>
    <source>
        <strain evidence="2 3">AK-01</strain>
    </source>
</reference>
<dbReference type="AlphaFoldDB" id="B8FFY3"/>
<evidence type="ECO:0000313" key="3">
    <source>
        <dbReference type="Proteomes" id="UP000000739"/>
    </source>
</evidence>
<protein>
    <recommendedName>
        <fullName evidence="4">PAS domain-containing protein</fullName>
    </recommendedName>
</protein>
<evidence type="ECO:0000256" key="1">
    <source>
        <dbReference type="SAM" id="Coils"/>
    </source>
</evidence>
<keyword evidence="1" id="KW-0175">Coiled coil</keyword>
<sequence length="201" mass="23329">MKLKAFYDYINSSGTLLFFRLDSEGRILSMNQCACQICGEHVMGEPFQNIILDFQNIFNIREIAKGSECEKPFSIQTVQGSPETYLLKFTPAEDDILVFGRKDFDEMELLKTEVMSLNQELGNLSRTLHKKNAELQNALDHVKTLQGIIPICMHCHKIRDEKQIWDRLEKYLTEHTYAELSHSICPECLERLYPDIDDDEC</sequence>
<dbReference type="RefSeq" id="WP_012610971.1">
    <property type="nucleotide sequence ID" value="NC_011768.1"/>
</dbReference>
<evidence type="ECO:0000313" key="2">
    <source>
        <dbReference type="EMBL" id="ACL03538.1"/>
    </source>
</evidence>
<dbReference type="HOGENOM" id="CLU_114933_0_0_7"/>
<dbReference type="eggNOG" id="COG3706">
    <property type="taxonomic scope" value="Bacteria"/>
</dbReference>
<dbReference type="KEGG" id="dal:Dalk_1841"/>
<dbReference type="Proteomes" id="UP000000739">
    <property type="component" value="Chromosome"/>
</dbReference>
<accession>B8FFY3</accession>
<proteinExistence type="predicted"/>
<dbReference type="EMBL" id="CP001322">
    <property type="protein sequence ID" value="ACL03538.1"/>
    <property type="molecule type" value="Genomic_DNA"/>
</dbReference>
<feature type="coiled-coil region" evidence="1">
    <location>
        <begin position="107"/>
        <end position="134"/>
    </location>
</feature>
<evidence type="ECO:0008006" key="4">
    <source>
        <dbReference type="Google" id="ProtNLM"/>
    </source>
</evidence>
<dbReference type="eggNOG" id="COG3829">
    <property type="taxonomic scope" value="Bacteria"/>
</dbReference>
<name>B8FFY3_DESAL</name>
<gene>
    <name evidence="2" type="ordered locus">Dalk_1841</name>
</gene>